<name>A0A1V6PJ99_9EURO</name>
<dbReference type="Gene3D" id="2.40.40.10">
    <property type="entry name" value="RlpA-like domain"/>
    <property type="match status" value="1"/>
</dbReference>
<organism evidence="2 3">
    <name type="scientific">Penicillium antarcticum</name>
    <dbReference type="NCBI Taxonomy" id="416450"/>
    <lineage>
        <taxon>Eukaryota</taxon>
        <taxon>Fungi</taxon>
        <taxon>Dikarya</taxon>
        <taxon>Ascomycota</taxon>
        <taxon>Pezizomycotina</taxon>
        <taxon>Eurotiomycetes</taxon>
        <taxon>Eurotiomycetidae</taxon>
        <taxon>Eurotiales</taxon>
        <taxon>Aspergillaceae</taxon>
        <taxon>Penicillium</taxon>
    </lineage>
</organism>
<proteinExistence type="predicted"/>
<evidence type="ECO:0000256" key="1">
    <source>
        <dbReference type="ARBA" id="ARBA00022729"/>
    </source>
</evidence>
<dbReference type="InterPro" id="IPR036908">
    <property type="entry name" value="RlpA-like_sf"/>
</dbReference>
<sequence length="265" mass="29253">MCTETFVFKDPERYQSMSILTSEFIPPSKPTPPSESDTHCASLANSLPFSLATSTWDYFENQCLMTNPSYDDSSNVCRDTLDNFQIDMHPLAPESHIQWPSTPLLPLFWVGDDNTVNESAHIAEATLVCNPADIVLPQLPFPSQAKRRAASPTRYSYSGTCSESNACKGDLTFYDTARDASSPSACGVTNNGEADFVLALPQGIMTTGDCGRFVHIDYEGQKYTGVVVDKCMGCDDKSIDVSKALFRKFSPLEKGRLFGAKWYIE</sequence>
<dbReference type="PANTHER" id="PTHR31836:SF28">
    <property type="entry name" value="SRCR DOMAIN-CONTAINING PROTEIN-RELATED"/>
    <property type="match status" value="1"/>
</dbReference>
<reference evidence="3" key="1">
    <citation type="journal article" date="2017" name="Nat. Microbiol.">
        <title>Global analysis of biosynthetic gene clusters reveals vast potential of secondary metabolite production in Penicillium species.</title>
        <authorList>
            <person name="Nielsen J.C."/>
            <person name="Grijseels S."/>
            <person name="Prigent S."/>
            <person name="Ji B."/>
            <person name="Dainat J."/>
            <person name="Nielsen K.F."/>
            <person name="Frisvad J.C."/>
            <person name="Workman M."/>
            <person name="Nielsen J."/>
        </authorList>
    </citation>
    <scope>NUCLEOTIDE SEQUENCE [LARGE SCALE GENOMIC DNA]</scope>
    <source>
        <strain evidence="3">IBT 31811</strain>
    </source>
</reference>
<dbReference type="AlphaFoldDB" id="A0A1V6PJ99"/>
<evidence type="ECO:0000313" key="2">
    <source>
        <dbReference type="EMBL" id="OQD76777.1"/>
    </source>
</evidence>
<keyword evidence="1" id="KW-0732">Signal</keyword>
<dbReference type="InterPro" id="IPR051477">
    <property type="entry name" value="Expansin_CellWall"/>
</dbReference>
<protein>
    <recommendedName>
        <fullName evidence="4">RlpA-like protein double-psi beta-barrel domain-containing protein</fullName>
    </recommendedName>
</protein>
<dbReference type="Proteomes" id="UP000191672">
    <property type="component" value="Unassembled WGS sequence"/>
</dbReference>
<evidence type="ECO:0008006" key="4">
    <source>
        <dbReference type="Google" id="ProtNLM"/>
    </source>
</evidence>
<dbReference type="SUPFAM" id="SSF50685">
    <property type="entry name" value="Barwin-like endoglucanases"/>
    <property type="match status" value="1"/>
</dbReference>
<gene>
    <name evidence="2" type="ORF">PENANT_c117G10682</name>
</gene>
<dbReference type="STRING" id="416450.A0A1V6PJ99"/>
<accession>A0A1V6PJ99</accession>
<comment type="caution">
    <text evidence="2">The sequence shown here is derived from an EMBL/GenBank/DDBJ whole genome shotgun (WGS) entry which is preliminary data.</text>
</comment>
<evidence type="ECO:0000313" key="3">
    <source>
        <dbReference type="Proteomes" id="UP000191672"/>
    </source>
</evidence>
<dbReference type="EMBL" id="MDYN01000117">
    <property type="protein sequence ID" value="OQD76777.1"/>
    <property type="molecule type" value="Genomic_DNA"/>
</dbReference>
<dbReference type="PANTHER" id="PTHR31836">
    <property type="match status" value="1"/>
</dbReference>
<keyword evidence="3" id="KW-1185">Reference proteome</keyword>
<dbReference type="CDD" id="cd22191">
    <property type="entry name" value="DPBB_RlpA_EXP_N-like"/>
    <property type="match status" value="1"/>
</dbReference>